<keyword evidence="4 7" id="KW-0812">Transmembrane</keyword>
<evidence type="ECO:0000256" key="6">
    <source>
        <dbReference type="ARBA" id="ARBA00023136"/>
    </source>
</evidence>
<accession>A0A1I2L353</accession>
<dbReference type="GO" id="GO:0006508">
    <property type="term" value="P:proteolysis"/>
    <property type="evidence" value="ECO:0007669"/>
    <property type="project" value="InterPro"/>
</dbReference>
<feature type="transmembrane region" description="Helical" evidence="7">
    <location>
        <begin position="50"/>
        <end position="70"/>
    </location>
</feature>
<keyword evidence="10" id="KW-1185">Reference proteome</keyword>
<dbReference type="OrthoDB" id="1069985at2"/>
<dbReference type="RefSeq" id="WP_074845186.1">
    <property type="nucleotide sequence ID" value="NZ_BAAACD010000008.1"/>
</dbReference>
<evidence type="ECO:0000259" key="8">
    <source>
        <dbReference type="Pfam" id="PF02163"/>
    </source>
</evidence>
<evidence type="ECO:0000256" key="2">
    <source>
        <dbReference type="ARBA" id="ARBA00004141"/>
    </source>
</evidence>
<comment type="cofactor">
    <cofactor evidence="1">
        <name>Zn(2+)</name>
        <dbReference type="ChEBI" id="CHEBI:29105"/>
    </cofactor>
</comment>
<dbReference type="EMBL" id="FOOE01000008">
    <property type="protein sequence ID" value="SFF73283.1"/>
    <property type="molecule type" value="Genomic_DNA"/>
</dbReference>
<comment type="subcellular location">
    <subcellularLocation>
        <location evidence="2">Membrane</location>
        <topology evidence="2">Multi-pass membrane protein</topology>
    </subcellularLocation>
</comment>
<dbReference type="Pfam" id="PF02163">
    <property type="entry name" value="Peptidase_M50"/>
    <property type="match status" value="1"/>
</dbReference>
<dbReference type="GO" id="GO:0016020">
    <property type="term" value="C:membrane"/>
    <property type="evidence" value="ECO:0007669"/>
    <property type="project" value="UniProtKB-SubCell"/>
</dbReference>
<evidence type="ECO:0000313" key="10">
    <source>
        <dbReference type="Proteomes" id="UP000182135"/>
    </source>
</evidence>
<feature type="transmembrane region" description="Helical" evidence="7">
    <location>
        <begin position="161"/>
        <end position="179"/>
    </location>
</feature>
<evidence type="ECO:0000256" key="3">
    <source>
        <dbReference type="ARBA" id="ARBA00007931"/>
    </source>
</evidence>
<comment type="similarity">
    <text evidence="3">Belongs to the peptidase M50B family.</text>
</comment>
<sequence length="389" mass="44255">MKKSTNKTKHKSSQWIVFPLFILIGALSGYLGGTYIGKIFKESISLSQKISLFIILFLIVYISIIIQIIVHEFGHLICGLISGYDFASFRIGSFMLVKNDEKIKFKRFSLMGTGGQCLMTPPEPYNDDIPFLLYNIGGSLFNVLLSIISIILYFVTRHIEFLSLFFLVLAIIGIAFALINGIPMHLGPIDNDGYNAFNLRKNGSAKRCFWIQLKIIGLINNGIRLKDMPDDLFIIPNHEEMKNALCASVGVLACNRAIDAMNFKTAQEIGYNLLNNSGGLLDVHRYMITSEMIFCELITENNKEKIENMFTKNFNKFLKTSAKNPSIIRMLYAYELLLKKDEQAAEKHLKSFEKVSKSYPYICEIEGERELINYIKNLSQLNINKESNI</sequence>
<evidence type="ECO:0000256" key="4">
    <source>
        <dbReference type="ARBA" id="ARBA00022692"/>
    </source>
</evidence>
<dbReference type="InterPro" id="IPR008915">
    <property type="entry name" value="Peptidase_M50"/>
</dbReference>
<dbReference type="AlphaFoldDB" id="A0A1I2L353"/>
<dbReference type="Proteomes" id="UP000182135">
    <property type="component" value="Unassembled WGS sequence"/>
</dbReference>
<feature type="transmembrane region" description="Helical" evidence="7">
    <location>
        <begin position="15"/>
        <end position="38"/>
    </location>
</feature>
<gene>
    <name evidence="9" type="ORF">SAMN04487885_10896</name>
</gene>
<evidence type="ECO:0000256" key="1">
    <source>
        <dbReference type="ARBA" id="ARBA00001947"/>
    </source>
</evidence>
<dbReference type="STRING" id="1529.SAMN04487885_10896"/>
<evidence type="ECO:0000256" key="7">
    <source>
        <dbReference type="SAM" id="Phobius"/>
    </source>
</evidence>
<dbReference type="GeneID" id="90546092"/>
<proteinExistence type="inferred from homology"/>
<keyword evidence="6 7" id="KW-0472">Membrane</keyword>
<name>A0A1I2L353_9CLOT</name>
<dbReference type="CDD" id="cd05709">
    <property type="entry name" value="S2P-M50"/>
    <property type="match status" value="1"/>
</dbReference>
<feature type="domain" description="Peptidase M50" evidence="8">
    <location>
        <begin position="61"/>
        <end position="286"/>
    </location>
</feature>
<dbReference type="eggNOG" id="COG1994">
    <property type="taxonomic scope" value="Bacteria"/>
</dbReference>
<protein>
    <recommendedName>
        <fullName evidence="8">Peptidase M50 domain-containing protein</fullName>
    </recommendedName>
</protein>
<organism evidence="9 10">
    <name type="scientific">Clostridium cadaveris</name>
    <dbReference type="NCBI Taxonomy" id="1529"/>
    <lineage>
        <taxon>Bacteria</taxon>
        <taxon>Bacillati</taxon>
        <taxon>Bacillota</taxon>
        <taxon>Clostridia</taxon>
        <taxon>Eubacteriales</taxon>
        <taxon>Clostridiaceae</taxon>
        <taxon>Clostridium</taxon>
    </lineage>
</organism>
<keyword evidence="5 7" id="KW-1133">Transmembrane helix</keyword>
<evidence type="ECO:0000256" key="5">
    <source>
        <dbReference type="ARBA" id="ARBA00022989"/>
    </source>
</evidence>
<evidence type="ECO:0000313" key="9">
    <source>
        <dbReference type="EMBL" id="SFF73283.1"/>
    </source>
</evidence>
<feature type="transmembrane region" description="Helical" evidence="7">
    <location>
        <begin position="131"/>
        <end position="155"/>
    </location>
</feature>
<reference evidence="9 10" key="1">
    <citation type="submission" date="2016-10" db="EMBL/GenBank/DDBJ databases">
        <authorList>
            <person name="de Groot N.N."/>
        </authorList>
    </citation>
    <scope>NUCLEOTIDE SEQUENCE [LARGE SCALE GENOMIC DNA]</scope>
    <source>
        <strain evidence="9 10">NLAE-zl-G419</strain>
    </source>
</reference>